<evidence type="ECO:0000313" key="1">
    <source>
        <dbReference type="EMBL" id="MBB3974924.1"/>
    </source>
</evidence>
<dbReference type="Proteomes" id="UP000574761">
    <property type="component" value="Unassembled WGS sequence"/>
</dbReference>
<protein>
    <submittedName>
        <fullName evidence="1">Uncharacterized protein</fullName>
    </submittedName>
</protein>
<name>A0A7W6D9T5_9HYPH</name>
<sequence length="54" mass="5371">MRGLLVALNIVSLAVAAFLVFANQTGVTGNGASSVSASMAGAPAPGVRRFAPQR</sequence>
<dbReference type="EMBL" id="JACIEE010000001">
    <property type="protein sequence ID" value="MBB3974924.1"/>
    <property type="molecule type" value="Genomic_DNA"/>
</dbReference>
<accession>A0A7W6D9T5</accession>
<gene>
    <name evidence="1" type="ORF">GGQ64_000100</name>
</gene>
<evidence type="ECO:0000313" key="2">
    <source>
        <dbReference type="Proteomes" id="UP000574761"/>
    </source>
</evidence>
<reference evidence="1 2" key="1">
    <citation type="submission" date="2020-08" db="EMBL/GenBank/DDBJ databases">
        <title>Genomic Encyclopedia of Type Strains, Phase IV (KMG-IV): sequencing the most valuable type-strain genomes for metagenomic binning, comparative biology and taxonomic classification.</title>
        <authorList>
            <person name="Goeker M."/>
        </authorList>
    </citation>
    <scope>NUCLEOTIDE SEQUENCE [LARGE SCALE GENOMIC DNA]</scope>
    <source>
        <strain evidence="1 2">DSM 100211</strain>
    </source>
</reference>
<comment type="caution">
    <text evidence="1">The sequence shown here is derived from an EMBL/GenBank/DDBJ whole genome shotgun (WGS) entry which is preliminary data.</text>
</comment>
<dbReference type="AlphaFoldDB" id="A0A7W6D9T5"/>
<keyword evidence="2" id="KW-1185">Reference proteome</keyword>
<organism evidence="1 2">
    <name type="scientific">Mycoplana azooxidifex</name>
    <dbReference type="NCBI Taxonomy" id="1636188"/>
    <lineage>
        <taxon>Bacteria</taxon>
        <taxon>Pseudomonadati</taxon>
        <taxon>Pseudomonadota</taxon>
        <taxon>Alphaproteobacteria</taxon>
        <taxon>Hyphomicrobiales</taxon>
        <taxon>Rhizobiaceae</taxon>
        <taxon>Mycoplana</taxon>
    </lineage>
</organism>
<proteinExistence type="predicted"/>
<dbReference type="RefSeq" id="WP_183797781.1">
    <property type="nucleotide sequence ID" value="NZ_JACIEE010000001.1"/>
</dbReference>